<evidence type="ECO:0000313" key="1">
    <source>
        <dbReference type="EMBL" id="BAL92634.1"/>
    </source>
</evidence>
<keyword evidence="2" id="KW-1185">Reference proteome</keyword>
<proteinExistence type="predicted"/>
<dbReference type="Proteomes" id="UP000007882">
    <property type="component" value="Chromosome"/>
</dbReference>
<dbReference type="AlphaFoldDB" id="I0HHZ7"/>
<protein>
    <submittedName>
        <fullName evidence="1">Uncharacterized protein</fullName>
    </submittedName>
</protein>
<dbReference type="STRING" id="512565.AMIS_74140"/>
<sequence length="86" mass="9366">MSGEPENLAHRNRRLPGVLEECERLDAAGDLSERCPRCTSGPGTPCVNLFTGTLKAETCWSRRTLRGDDVELPAHLIAPLADAPRP</sequence>
<evidence type="ECO:0000313" key="2">
    <source>
        <dbReference type="Proteomes" id="UP000007882"/>
    </source>
</evidence>
<dbReference type="KEGG" id="ams:AMIS_74140"/>
<dbReference type="RefSeq" id="WP_014447518.1">
    <property type="nucleotide sequence ID" value="NC_017093.1"/>
</dbReference>
<reference evidence="1 2" key="1">
    <citation type="submission" date="2012-02" db="EMBL/GenBank/DDBJ databases">
        <title>Complete genome sequence of Actinoplanes missouriensis 431 (= NBRC 102363).</title>
        <authorList>
            <person name="Ohnishi Y."/>
            <person name="Ishikawa J."/>
            <person name="Sekine M."/>
            <person name="Hosoyama A."/>
            <person name="Harada T."/>
            <person name="Narita H."/>
            <person name="Hata T."/>
            <person name="Konno Y."/>
            <person name="Tutikane K."/>
            <person name="Fujita N."/>
            <person name="Horinouchi S."/>
            <person name="Hayakawa M."/>
        </authorList>
    </citation>
    <scope>NUCLEOTIDE SEQUENCE [LARGE SCALE GENOMIC DNA]</scope>
    <source>
        <strain evidence="2">ATCC 14538 / DSM 43046 / CBS 188.64 / JCM 3121 / NBRC 102363 / NCIMB 12654 / NRRL B-3342 / UNCC 431</strain>
    </source>
</reference>
<gene>
    <name evidence="1" type="ordered locus">AMIS_74140</name>
</gene>
<organism evidence="1 2">
    <name type="scientific">Actinoplanes missouriensis (strain ATCC 14538 / DSM 43046 / CBS 188.64 / JCM 3121 / NBRC 102363 / NCIMB 12654 / NRRL B-3342 / UNCC 431)</name>
    <dbReference type="NCBI Taxonomy" id="512565"/>
    <lineage>
        <taxon>Bacteria</taxon>
        <taxon>Bacillati</taxon>
        <taxon>Actinomycetota</taxon>
        <taxon>Actinomycetes</taxon>
        <taxon>Micromonosporales</taxon>
        <taxon>Micromonosporaceae</taxon>
        <taxon>Actinoplanes</taxon>
    </lineage>
</organism>
<dbReference type="HOGENOM" id="CLU_2490841_0_0_11"/>
<accession>I0HHZ7</accession>
<dbReference type="PATRIC" id="fig|512565.3.peg.7423"/>
<name>I0HHZ7_ACTM4</name>
<dbReference type="EMBL" id="AP012319">
    <property type="protein sequence ID" value="BAL92634.1"/>
    <property type="molecule type" value="Genomic_DNA"/>
</dbReference>